<feature type="domain" description="POTRA" evidence="4">
    <location>
        <begin position="44"/>
        <end position="123"/>
    </location>
</feature>
<dbReference type="EMBL" id="MFAB01000021">
    <property type="protein sequence ID" value="OGD68596.1"/>
    <property type="molecule type" value="Genomic_DNA"/>
</dbReference>
<dbReference type="STRING" id="1797579.A2996_01705"/>
<evidence type="ECO:0000313" key="5">
    <source>
        <dbReference type="EMBL" id="OGD68596.1"/>
    </source>
</evidence>
<accession>A0A1F5EMZ6</accession>
<keyword evidence="2 3" id="KW-0472">Membrane</keyword>
<dbReference type="PROSITE" id="PS51779">
    <property type="entry name" value="POTRA"/>
    <property type="match status" value="1"/>
</dbReference>
<dbReference type="AlphaFoldDB" id="A0A1F5EMZ6"/>
<name>A0A1F5EMZ6_9BACT</name>
<proteinExistence type="predicted"/>
<evidence type="ECO:0000256" key="1">
    <source>
        <dbReference type="ARBA" id="ARBA00004370"/>
    </source>
</evidence>
<dbReference type="Proteomes" id="UP000176865">
    <property type="component" value="Unassembled WGS sequence"/>
</dbReference>
<evidence type="ECO:0000313" key="6">
    <source>
        <dbReference type="Proteomes" id="UP000176865"/>
    </source>
</evidence>
<sequence>MAKYTSSQFTQRKRKDFLIKTGLLLVFVVVVFLCISEIFKFNFANIKEVNISGNKIVKTSDIQNIVLENLKGNYFWKFFPKRNILIYPRENLTAELFEKKPRIKEIDLKLKDFNNLIVKIKERDPFAFWCQENELIDECFVVDSEGLIFDKERGEDLFKYYVDLNDKKIIGKSVFEFEKFKEIDSIIKFVTNLKLEPYKLVQKENKLEIYILDGSKIIFNKDQSAQEVITNLQSVMNMKDFDITKIGYVDFSFGNKVFYK</sequence>
<protein>
    <recommendedName>
        <fullName evidence="4">POTRA domain-containing protein</fullName>
    </recommendedName>
</protein>
<reference evidence="5 6" key="1">
    <citation type="journal article" date="2016" name="Nat. Commun.">
        <title>Thousands of microbial genomes shed light on interconnected biogeochemical processes in an aquifer system.</title>
        <authorList>
            <person name="Anantharaman K."/>
            <person name="Brown C.T."/>
            <person name="Hug L.A."/>
            <person name="Sharon I."/>
            <person name="Castelle C.J."/>
            <person name="Probst A.J."/>
            <person name="Thomas B.C."/>
            <person name="Singh A."/>
            <person name="Wilkins M.J."/>
            <person name="Karaoz U."/>
            <person name="Brodie E.L."/>
            <person name="Williams K.H."/>
            <person name="Hubbard S.S."/>
            <person name="Banfield J.F."/>
        </authorList>
    </citation>
    <scope>NUCLEOTIDE SEQUENCE [LARGE SCALE GENOMIC DNA]</scope>
</reference>
<keyword evidence="3" id="KW-0812">Transmembrane</keyword>
<keyword evidence="3" id="KW-1133">Transmembrane helix</keyword>
<feature type="transmembrane region" description="Helical" evidence="3">
    <location>
        <begin position="21"/>
        <end position="39"/>
    </location>
</feature>
<evidence type="ECO:0000256" key="3">
    <source>
        <dbReference type="SAM" id="Phobius"/>
    </source>
</evidence>
<evidence type="ECO:0000259" key="4">
    <source>
        <dbReference type="PROSITE" id="PS51779"/>
    </source>
</evidence>
<dbReference type="GO" id="GO:0016020">
    <property type="term" value="C:membrane"/>
    <property type="evidence" value="ECO:0007669"/>
    <property type="project" value="UniProtKB-SubCell"/>
</dbReference>
<comment type="caution">
    <text evidence="5">The sequence shown here is derived from an EMBL/GenBank/DDBJ whole genome shotgun (WGS) entry which is preliminary data.</text>
</comment>
<dbReference type="InterPro" id="IPR034746">
    <property type="entry name" value="POTRA"/>
</dbReference>
<organism evidence="5 6">
    <name type="scientific">Candidatus Campbellbacteria bacterium RIFCSPLOWO2_01_FULL_34_15</name>
    <dbReference type="NCBI Taxonomy" id="1797579"/>
    <lineage>
        <taxon>Bacteria</taxon>
        <taxon>Candidatus Campbelliibacteriota</taxon>
    </lineage>
</organism>
<comment type="subcellular location">
    <subcellularLocation>
        <location evidence="1">Membrane</location>
    </subcellularLocation>
</comment>
<gene>
    <name evidence="5" type="ORF">A2996_01705</name>
</gene>
<evidence type="ECO:0000256" key="2">
    <source>
        <dbReference type="ARBA" id="ARBA00023136"/>
    </source>
</evidence>